<dbReference type="Pfam" id="PF10117">
    <property type="entry name" value="McrBC"/>
    <property type="match status" value="1"/>
</dbReference>
<accession>A0ABU5S6F1</accession>
<dbReference type="InterPro" id="IPR014407">
    <property type="entry name" value="McrC_bac"/>
</dbReference>
<sequence length="351" mass="42033">MIPLENIYYLLCYAWNRLEEKELINVSTLEVPDLPNLLAKVLLKGMKVLINRGLEKQYIAEQNHYQGIKGRVDFNYSFRKNLFQQGLAMCEFDELSVNILPNQILKTSLQNVVKLPTLDRKLKRDIQSVLYQLIAIDVIEIRNDTFSNIQIHRNNFYYLFLLNICELLYQNLSIHEKTGEVKFKDFLRDERQMARLFEEFIRNFYKIEVPEAKVFREDLHWQFTGEQMQFLPKMQTDISIKLPSNRKIIIDAKYYAETLQHFYDSEKIHSRNLYQMFAYLKNQPNQQAEGILLYPTVQKSLSLTYTYEEHRIRVETLNLNQPWTEIKRDLLLILDRKNDELETRSTKIIQN</sequence>
<comment type="caution">
    <text evidence="1">The sequence shown here is derived from an EMBL/GenBank/DDBJ whole genome shotgun (WGS) entry which is preliminary data.</text>
</comment>
<evidence type="ECO:0000313" key="2">
    <source>
        <dbReference type="Proteomes" id="UP001303899"/>
    </source>
</evidence>
<gene>
    <name evidence="1" type="ORF">VB776_14145</name>
</gene>
<protein>
    <recommendedName>
        <fullName evidence="3">5-methylcytosine-specific restriction endonuclease system specificity protein McrC</fullName>
    </recommendedName>
</protein>
<dbReference type="EMBL" id="JAYGIL010000016">
    <property type="protein sequence ID" value="MEA5404067.1"/>
    <property type="molecule type" value="Genomic_DNA"/>
</dbReference>
<name>A0ABU5S6F1_9BACT</name>
<organism evidence="1 2">
    <name type="scientific">Arcicella gelida</name>
    <dbReference type="NCBI Taxonomy" id="2984195"/>
    <lineage>
        <taxon>Bacteria</taxon>
        <taxon>Pseudomonadati</taxon>
        <taxon>Bacteroidota</taxon>
        <taxon>Cytophagia</taxon>
        <taxon>Cytophagales</taxon>
        <taxon>Flectobacillaceae</taxon>
        <taxon>Arcicella</taxon>
    </lineage>
</organism>
<reference evidence="1 2" key="1">
    <citation type="submission" date="2023-12" db="EMBL/GenBank/DDBJ databases">
        <title>Novel species of the genus Arcicella isolated from rivers.</title>
        <authorList>
            <person name="Lu H."/>
        </authorList>
    </citation>
    <scope>NUCLEOTIDE SEQUENCE [LARGE SCALE GENOMIC DNA]</scope>
    <source>
        <strain evidence="1 2">DC2W</strain>
    </source>
</reference>
<evidence type="ECO:0008006" key="3">
    <source>
        <dbReference type="Google" id="ProtNLM"/>
    </source>
</evidence>
<dbReference type="PANTHER" id="PTHR38733">
    <property type="entry name" value="PROTEIN MCRC"/>
    <property type="match status" value="1"/>
</dbReference>
<dbReference type="PIRSF" id="PIRSF003109">
    <property type="entry name" value="McrC"/>
    <property type="match status" value="1"/>
</dbReference>
<proteinExistence type="predicted"/>
<dbReference type="InterPro" id="IPR019292">
    <property type="entry name" value="McrC"/>
</dbReference>
<dbReference type="RefSeq" id="WP_323697366.1">
    <property type="nucleotide sequence ID" value="NZ_JAYGIL010000016.1"/>
</dbReference>
<dbReference type="Proteomes" id="UP001303899">
    <property type="component" value="Unassembled WGS sequence"/>
</dbReference>
<keyword evidence="2" id="KW-1185">Reference proteome</keyword>
<evidence type="ECO:0000313" key="1">
    <source>
        <dbReference type="EMBL" id="MEA5404067.1"/>
    </source>
</evidence>
<dbReference type="PANTHER" id="PTHR38733:SF1">
    <property type="entry name" value="TYPE IV METHYL-DIRECTED RESTRICTION ENZYME ECOKMCRBC"/>
    <property type="match status" value="1"/>
</dbReference>